<reference evidence="1" key="1">
    <citation type="journal article" date="2015" name="Nature">
        <title>Complex archaea that bridge the gap between prokaryotes and eukaryotes.</title>
        <authorList>
            <person name="Spang A."/>
            <person name="Saw J.H."/>
            <person name="Jorgensen S.L."/>
            <person name="Zaremba-Niedzwiedzka K."/>
            <person name="Martijn J."/>
            <person name="Lind A.E."/>
            <person name="van Eijk R."/>
            <person name="Schleper C."/>
            <person name="Guy L."/>
            <person name="Ettema T.J."/>
        </authorList>
    </citation>
    <scope>NUCLEOTIDE SEQUENCE</scope>
</reference>
<gene>
    <name evidence="1" type="ORF">LCGC14_0316700</name>
</gene>
<sequence length="132" mass="14804">MIAIGDIVTNDRGSQARITEVHKGKCGILVYGEFTPDGELYGTYFPYELVPATKETIFGETPEMWLWGYTTLPSGVRLGSVAWECHGPRTKETIAITVEELDERWSRTSLPAYTSSGSISLEELMDRRSDHK</sequence>
<evidence type="ECO:0000313" key="1">
    <source>
        <dbReference type="EMBL" id="KKN81758.1"/>
    </source>
</evidence>
<proteinExistence type="predicted"/>
<dbReference type="AlphaFoldDB" id="A0A0F9WSH9"/>
<protein>
    <submittedName>
        <fullName evidence="1">Uncharacterized protein</fullName>
    </submittedName>
</protein>
<accession>A0A0F9WSH9</accession>
<dbReference type="EMBL" id="LAZR01000211">
    <property type="protein sequence ID" value="KKN81758.1"/>
    <property type="molecule type" value="Genomic_DNA"/>
</dbReference>
<name>A0A0F9WSH9_9ZZZZ</name>
<comment type="caution">
    <text evidence="1">The sequence shown here is derived from an EMBL/GenBank/DDBJ whole genome shotgun (WGS) entry which is preliminary data.</text>
</comment>
<organism evidence="1">
    <name type="scientific">marine sediment metagenome</name>
    <dbReference type="NCBI Taxonomy" id="412755"/>
    <lineage>
        <taxon>unclassified sequences</taxon>
        <taxon>metagenomes</taxon>
        <taxon>ecological metagenomes</taxon>
    </lineage>
</organism>